<dbReference type="EMBL" id="JBHLXJ010000018">
    <property type="protein sequence ID" value="MFC0351613.1"/>
    <property type="molecule type" value="Genomic_DNA"/>
</dbReference>
<feature type="region of interest" description="Disordered" evidence="1">
    <location>
        <begin position="70"/>
        <end position="100"/>
    </location>
</feature>
<gene>
    <name evidence="3" type="ORF">ACFFJH_17455</name>
</gene>
<evidence type="ECO:0000313" key="4">
    <source>
        <dbReference type="Proteomes" id="UP001589844"/>
    </source>
</evidence>
<name>A0ABV6IIE5_9BURK</name>
<feature type="compositionally biased region" description="Low complexity" evidence="1">
    <location>
        <begin position="70"/>
        <end position="84"/>
    </location>
</feature>
<accession>A0ABV6IIE5</accession>
<protein>
    <submittedName>
        <fullName evidence="3">Uncharacterized protein</fullName>
    </submittedName>
</protein>
<feature type="chain" id="PRO_5046005131" evidence="2">
    <location>
        <begin position="22"/>
        <end position="100"/>
    </location>
</feature>
<reference evidence="3 4" key="1">
    <citation type="submission" date="2024-09" db="EMBL/GenBank/DDBJ databases">
        <authorList>
            <person name="Sun Q."/>
            <person name="Mori K."/>
        </authorList>
    </citation>
    <scope>NUCLEOTIDE SEQUENCE [LARGE SCALE GENOMIC DNA]</scope>
    <source>
        <strain evidence="3 4">CCM 8677</strain>
    </source>
</reference>
<proteinExistence type="predicted"/>
<keyword evidence="4" id="KW-1185">Reference proteome</keyword>
<sequence length="100" mass="10681">MNTKKISLGITLAAFASFAYSQEFVVSQSQMNNQPACQENCPADGANGGQAALQIDRSGMDKASVHLQVLQQSSQKFSEPANSKKNNDDKKPSSKAQSNS</sequence>
<feature type="region of interest" description="Disordered" evidence="1">
    <location>
        <begin position="29"/>
        <end position="50"/>
    </location>
</feature>
<evidence type="ECO:0000256" key="1">
    <source>
        <dbReference type="SAM" id="MobiDB-lite"/>
    </source>
</evidence>
<evidence type="ECO:0000256" key="2">
    <source>
        <dbReference type="SAM" id="SignalP"/>
    </source>
</evidence>
<comment type="caution">
    <text evidence="3">The sequence shown here is derived from an EMBL/GenBank/DDBJ whole genome shotgun (WGS) entry which is preliminary data.</text>
</comment>
<dbReference type="RefSeq" id="WP_390214224.1">
    <property type="nucleotide sequence ID" value="NZ_JBHLXJ010000018.1"/>
</dbReference>
<evidence type="ECO:0000313" key="3">
    <source>
        <dbReference type="EMBL" id="MFC0351613.1"/>
    </source>
</evidence>
<dbReference type="Proteomes" id="UP001589844">
    <property type="component" value="Unassembled WGS sequence"/>
</dbReference>
<keyword evidence="2" id="KW-0732">Signal</keyword>
<organism evidence="3 4">
    <name type="scientific">Undibacterium danionis</name>
    <dbReference type="NCBI Taxonomy" id="1812100"/>
    <lineage>
        <taxon>Bacteria</taxon>
        <taxon>Pseudomonadati</taxon>
        <taxon>Pseudomonadota</taxon>
        <taxon>Betaproteobacteria</taxon>
        <taxon>Burkholderiales</taxon>
        <taxon>Oxalobacteraceae</taxon>
        <taxon>Undibacterium</taxon>
    </lineage>
</organism>
<feature type="signal peptide" evidence="2">
    <location>
        <begin position="1"/>
        <end position="21"/>
    </location>
</feature>